<dbReference type="PROSITE" id="PS51420">
    <property type="entry name" value="RHO"/>
    <property type="match status" value="1"/>
</dbReference>
<reference evidence="6" key="1">
    <citation type="submission" date="2015-02" db="EMBL/GenBank/DDBJ databases">
        <authorList>
            <person name="Gon?alves P."/>
        </authorList>
    </citation>
    <scope>NUCLEOTIDE SEQUENCE [LARGE SCALE GENOMIC DNA]</scope>
</reference>
<evidence type="ECO:0000256" key="2">
    <source>
        <dbReference type="ARBA" id="ARBA00022741"/>
    </source>
</evidence>
<keyword evidence="2" id="KW-0547">Nucleotide-binding</keyword>
<keyword evidence="1" id="KW-0488">Methylation</keyword>
<sequence length="271" mass="29053">MSYEPLRPLRKLGRARAALSVGSGTALTGLRRKLVIVGDGACGKTSLLSVFSLGEFPSEYEPTIFENYVAEIRLDGKPVQLALWDTAYVTFFSHRLRPLSYSKSHVILIAFSLDTPDSLENVSVKWIEEVRELCGPNIPVLLVGCKKDLRDQALAQGAGGAAGAGGRWVTTEQTDWGASNSRLLVQGQAMAQSIGARSYKECSALLNEGVDDLFEAATRAAMLVRGSGGESDGHHHHGSEKADQRRKSGEAGRKGNRKDDDGAGCCACVVC</sequence>
<dbReference type="SMART" id="SM00174">
    <property type="entry name" value="RHO"/>
    <property type="match status" value="1"/>
</dbReference>
<gene>
    <name evidence="5" type="primary">SPOSA6832_04369</name>
</gene>
<evidence type="ECO:0000313" key="6">
    <source>
        <dbReference type="Proteomes" id="UP000243876"/>
    </source>
</evidence>
<accession>A0A0D6ERE5</accession>
<dbReference type="InterPro" id="IPR003578">
    <property type="entry name" value="Small_GTPase_Rho"/>
</dbReference>
<dbReference type="GO" id="GO:0005525">
    <property type="term" value="F:GTP binding"/>
    <property type="evidence" value="ECO:0007669"/>
    <property type="project" value="UniProtKB-KW"/>
</dbReference>
<dbReference type="PRINTS" id="PR00449">
    <property type="entry name" value="RASTRNSFRMNG"/>
</dbReference>
<feature type="region of interest" description="Disordered" evidence="4">
    <location>
        <begin position="226"/>
        <end position="261"/>
    </location>
</feature>
<dbReference type="EMBL" id="CENE01000028">
    <property type="protein sequence ID" value="CEQ42529.1"/>
    <property type="molecule type" value="Genomic_DNA"/>
</dbReference>
<dbReference type="PROSITE" id="PS51421">
    <property type="entry name" value="RAS"/>
    <property type="match status" value="1"/>
</dbReference>
<keyword evidence="6" id="KW-1185">Reference proteome</keyword>
<keyword evidence="3" id="KW-0342">GTP-binding</keyword>
<dbReference type="Proteomes" id="UP000243876">
    <property type="component" value="Unassembled WGS sequence"/>
</dbReference>
<dbReference type="Gene3D" id="3.40.50.300">
    <property type="entry name" value="P-loop containing nucleotide triphosphate hydrolases"/>
    <property type="match status" value="1"/>
</dbReference>
<proteinExistence type="predicted"/>
<dbReference type="InterPro" id="IPR027417">
    <property type="entry name" value="P-loop_NTPase"/>
</dbReference>
<dbReference type="PROSITE" id="PS51419">
    <property type="entry name" value="RAB"/>
    <property type="match status" value="1"/>
</dbReference>
<dbReference type="PANTHER" id="PTHR24072">
    <property type="entry name" value="RHO FAMILY GTPASE"/>
    <property type="match status" value="1"/>
</dbReference>
<dbReference type="SMART" id="SM00175">
    <property type="entry name" value="RAB"/>
    <property type="match status" value="1"/>
</dbReference>
<dbReference type="OrthoDB" id="8830751at2759"/>
<organism evidence="5 6">
    <name type="scientific">Sporidiobolus salmonicolor</name>
    <name type="common">Yeast-like fungus</name>
    <name type="synonym">Sporobolomyces salmonicolor</name>
    <dbReference type="NCBI Taxonomy" id="5005"/>
    <lineage>
        <taxon>Eukaryota</taxon>
        <taxon>Fungi</taxon>
        <taxon>Dikarya</taxon>
        <taxon>Basidiomycota</taxon>
        <taxon>Pucciniomycotina</taxon>
        <taxon>Microbotryomycetes</taxon>
        <taxon>Sporidiobolales</taxon>
        <taxon>Sporidiobolaceae</taxon>
        <taxon>Sporobolomyces</taxon>
    </lineage>
</organism>
<dbReference type="Pfam" id="PF00071">
    <property type="entry name" value="Ras"/>
    <property type="match status" value="1"/>
</dbReference>
<dbReference type="InterPro" id="IPR005225">
    <property type="entry name" value="Small_GTP-bd"/>
</dbReference>
<dbReference type="InterPro" id="IPR001806">
    <property type="entry name" value="Small_GTPase"/>
</dbReference>
<dbReference type="SUPFAM" id="SSF52540">
    <property type="entry name" value="P-loop containing nucleoside triphosphate hydrolases"/>
    <property type="match status" value="1"/>
</dbReference>
<protein>
    <submittedName>
        <fullName evidence="5">SPOSA6832_04369-mRNA-1:cds</fullName>
    </submittedName>
</protein>
<dbReference type="NCBIfam" id="TIGR00231">
    <property type="entry name" value="small_GTP"/>
    <property type="match status" value="1"/>
</dbReference>
<evidence type="ECO:0000256" key="1">
    <source>
        <dbReference type="ARBA" id="ARBA00022481"/>
    </source>
</evidence>
<evidence type="ECO:0000256" key="3">
    <source>
        <dbReference type="ARBA" id="ARBA00023134"/>
    </source>
</evidence>
<dbReference type="GO" id="GO:0003924">
    <property type="term" value="F:GTPase activity"/>
    <property type="evidence" value="ECO:0007669"/>
    <property type="project" value="InterPro"/>
</dbReference>
<name>A0A0D6ERE5_SPOSA</name>
<dbReference type="SMART" id="SM00173">
    <property type="entry name" value="RAS"/>
    <property type="match status" value="1"/>
</dbReference>
<dbReference type="AlphaFoldDB" id="A0A0D6ERE5"/>
<evidence type="ECO:0000313" key="5">
    <source>
        <dbReference type="EMBL" id="CEQ42529.1"/>
    </source>
</evidence>
<dbReference type="GO" id="GO:0007264">
    <property type="term" value="P:small GTPase-mediated signal transduction"/>
    <property type="evidence" value="ECO:0007669"/>
    <property type="project" value="InterPro"/>
</dbReference>
<evidence type="ECO:0000256" key="4">
    <source>
        <dbReference type="SAM" id="MobiDB-lite"/>
    </source>
</evidence>
<feature type="compositionally biased region" description="Basic and acidic residues" evidence="4">
    <location>
        <begin position="239"/>
        <end position="261"/>
    </location>
</feature>